<organism evidence="2 3">
    <name type="scientific">Streptomyces polygonati</name>
    <dbReference type="NCBI Taxonomy" id="1617087"/>
    <lineage>
        <taxon>Bacteria</taxon>
        <taxon>Bacillati</taxon>
        <taxon>Actinomycetota</taxon>
        <taxon>Actinomycetes</taxon>
        <taxon>Kitasatosporales</taxon>
        <taxon>Streptomycetaceae</taxon>
        <taxon>Streptomyces</taxon>
    </lineage>
</organism>
<dbReference type="GO" id="GO:0005524">
    <property type="term" value="F:ATP binding"/>
    <property type="evidence" value="ECO:0007669"/>
    <property type="project" value="UniProtKB-KW"/>
</dbReference>
<dbReference type="CDD" id="cd16936">
    <property type="entry name" value="HATPase_RsbW-like"/>
    <property type="match status" value="1"/>
</dbReference>
<comment type="caution">
    <text evidence="2">The sequence shown here is derived from an EMBL/GenBank/DDBJ whole genome shotgun (WGS) entry which is preliminary data.</text>
</comment>
<dbReference type="PANTHER" id="PTHR35526">
    <property type="entry name" value="ANTI-SIGMA-F FACTOR RSBW-RELATED"/>
    <property type="match status" value="1"/>
</dbReference>
<keyword evidence="2" id="KW-0067">ATP-binding</keyword>
<name>A0ABV8HVK0_9ACTN</name>
<reference evidence="3" key="1">
    <citation type="journal article" date="2019" name="Int. J. Syst. Evol. Microbiol.">
        <title>The Global Catalogue of Microorganisms (GCM) 10K type strain sequencing project: providing services to taxonomists for standard genome sequencing and annotation.</title>
        <authorList>
            <consortium name="The Broad Institute Genomics Platform"/>
            <consortium name="The Broad Institute Genome Sequencing Center for Infectious Disease"/>
            <person name="Wu L."/>
            <person name="Ma J."/>
        </authorList>
    </citation>
    <scope>NUCLEOTIDE SEQUENCE [LARGE SCALE GENOMIC DNA]</scope>
    <source>
        <strain evidence="3">CGMCC 4.7237</strain>
    </source>
</reference>
<dbReference type="PANTHER" id="PTHR35526:SF3">
    <property type="entry name" value="ANTI-SIGMA-F FACTOR RSBW"/>
    <property type="match status" value="1"/>
</dbReference>
<dbReference type="InterPro" id="IPR036890">
    <property type="entry name" value="HATPase_C_sf"/>
</dbReference>
<evidence type="ECO:0000313" key="2">
    <source>
        <dbReference type="EMBL" id="MFC4035736.1"/>
    </source>
</evidence>
<dbReference type="InterPro" id="IPR050267">
    <property type="entry name" value="Anti-sigma-factor_SerPK"/>
</dbReference>
<protein>
    <submittedName>
        <fullName evidence="2">ATP-binding protein</fullName>
    </submittedName>
</protein>
<dbReference type="Gene3D" id="3.30.565.10">
    <property type="entry name" value="Histidine kinase-like ATPase, C-terminal domain"/>
    <property type="match status" value="1"/>
</dbReference>
<keyword evidence="3" id="KW-1185">Reference proteome</keyword>
<proteinExistence type="predicted"/>
<accession>A0ABV8HVK0</accession>
<evidence type="ECO:0000313" key="3">
    <source>
        <dbReference type="Proteomes" id="UP001595765"/>
    </source>
</evidence>
<dbReference type="EMBL" id="JBHSBB010000029">
    <property type="protein sequence ID" value="MFC4035736.1"/>
    <property type="molecule type" value="Genomic_DNA"/>
</dbReference>
<gene>
    <name evidence="2" type="ORF">ACFO3J_30325</name>
</gene>
<feature type="region of interest" description="Disordered" evidence="1">
    <location>
        <begin position="97"/>
        <end position="130"/>
    </location>
</feature>
<dbReference type="RefSeq" id="WP_386436412.1">
    <property type="nucleotide sequence ID" value="NZ_JBHSBB010000029.1"/>
</dbReference>
<evidence type="ECO:0000256" key="1">
    <source>
        <dbReference type="SAM" id="MobiDB-lite"/>
    </source>
</evidence>
<keyword evidence="2" id="KW-0547">Nucleotide-binding</keyword>
<sequence>MDTTELAVSELVSDAVRHVTDTFPESPLTRVVLTLRMECARLIVEVADASDRLSLISDELADASEGGRGLYIVQAISKEWGSYPPADGRQSRLVRHRAGMRGCRNVGDQQSSPDSEKSRHQTVRSADESGAVEQDVVVLAAGLR</sequence>
<dbReference type="Proteomes" id="UP001595765">
    <property type="component" value="Unassembled WGS sequence"/>
</dbReference>